<protein>
    <submittedName>
        <fullName evidence="1">Uncharacterized protein</fullName>
    </submittedName>
</protein>
<organism evidence="1 2">
    <name type="scientific">Vibrio brasiliensis LMG 20546</name>
    <dbReference type="NCBI Taxonomy" id="945543"/>
    <lineage>
        <taxon>Bacteria</taxon>
        <taxon>Pseudomonadati</taxon>
        <taxon>Pseudomonadota</taxon>
        <taxon>Gammaproteobacteria</taxon>
        <taxon>Vibrionales</taxon>
        <taxon>Vibrionaceae</taxon>
        <taxon>Vibrio</taxon>
        <taxon>Vibrio oreintalis group</taxon>
    </lineage>
</organism>
<dbReference type="RefSeq" id="WP_006880987.1">
    <property type="nucleotide sequence ID" value="NZ_AEVS01000092.1"/>
</dbReference>
<dbReference type="EMBL" id="AEVS01000092">
    <property type="protein sequence ID" value="EGA64179.1"/>
    <property type="molecule type" value="Genomic_DNA"/>
</dbReference>
<name>E8LYR5_9VIBR</name>
<comment type="caution">
    <text evidence="1">The sequence shown here is derived from an EMBL/GenBank/DDBJ whole genome shotgun (WGS) entry which is preliminary data.</text>
</comment>
<proteinExistence type="predicted"/>
<evidence type="ECO:0000313" key="2">
    <source>
        <dbReference type="Proteomes" id="UP000004371"/>
    </source>
</evidence>
<evidence type="ECO:0000313" key="1">
    <source>
        <dbReference type="EMBL" id="EGA64179.1"/>
    </source>
</evidence>
<dbReference type="STRING" id="945543.VIBR0546_02544"/>
<dbReference type="AlphaFoldDB" id="E8LYR5"/>
<accession>E8LYR5</accession>
<sequence length="121" mass="13730">MSNKQGNAIQRVIDGFLTGKKYTKRQLVDITGDDSSRVLNTIRNHKHVPIVLARVAGEAYWYMEPEDIHLYQTERGKQKRMVKANAKTQSLKRLAKRHLNTLSGADAHEYIELLGKGVRGS</sequence>
<gene>
    <name evidence="1" type="ORF">VIBR0546_02544</name>
</gene>
<reference evidence="1 2" key="1">
    <citation type="journal article" date="2012" name="Int. J. Syst. Evol. Microbiol.">
        <title>Vibrio caribbeanicus sp. nov., isolated from the marine sponge Scleritoderma cyanea.</title>
        <authorList>
            <person name="Hoffmann M."/>
            <person name="Monday S.R."/>
            <person name="Allard M.W."/>
            <person name="Strain E.A."/>
            <person name="Whittaker P."/>
            <person name="Naum M."/>
            <person name="McCarthy P.J."/>
            <person name="Lopez J.V."/>
            <person name="Fischer M."/>
            <person name="Brown E.W."/>
        </authorList>
    </citation>
    <scope>NUCLEOTIDE SEQUENCE [LARGE SCALE GENOMIC DNA]</scope>
    <source>
        <strain evidence="1 2">LMG 20546</strain>
    </source>
</reference>
<keyword evidence="2" id="KW-1185">Reference proteome</keyword>
<dbReference type="Proteomes" id="UP000004371">
    <property type="component" value="Unassembled WGS sequence"/>
</dbReference>